<keyword evidence="5 11" id="KW-0808">Transferase</keyword>
<evidence type="ECO:0000256" key="9">
    <source>
        <dbReference type="ARBA" id="ARBA00031306"/>
    </source>
</evidence>
<comment type="cofactor">
    <cofactor evidence="1">
        <name>Mg(2+)</name>
        <dbReference type="ChEBI" id="CHEBI:18420"/>
    </cofactor>
</comment>
<evidence type="ECO:0000256" key="6">
    <source>
        <dbReference type="ARBA" id="ARBA00022723"/>
    </source>
</evidence>
<dbReference type="SUPFAM" id="SSF143631">
    <property type="entry name" value="ApbE-like"/>
    <property type="match status" value="1"/>
</dbReference>
<dbReference type="EC" id="2.7.1.180" evidence="2"/>
<evidence type="ECO:0000313" key="11">
    <source>
        <dbReference type="EMBL" id="PKR83955.1"/>
    </source>
</evidence>
<proteinExistence type="predicted"/>
<dbReference type="GO" id="GO:0016740">
    <property type="term" value="F:transferase activity"/>
    <property type="evidence" value="ECO:0007669"/>
    <property type="project" value="UniProtKB-KW"/>
</dbReference>
<reference evidence="11 12" key="1">
    <citation type="submission" date="2017-11" db="EMBL/GenBank/DDBJ databases">
        <title>Bacillus camelliae sp. nov., isolated from pu'er tea.</title>
        <authorList>
            <person name="Niu L."/>
        </authorList>
    </citation>
    <scope>NUCLEOTIDE SEQUENCE [LARGE SCALE GENOMIC DNA]</scope>
    <source>
        <strain evidence="11 12">7578-1</strain>
    </source>
</reference>
<comment type="catalytic activity">
    <reaction evidence="10">
        <text>L-threonyl-[protein] + FAD = FMN-L-threonyl-[protein] + AMP + H(+)</text>
        <dbReference type="Rhea" id="RHEA:36847"/>
        <dbReference type="Rhea" id="RHEA-COMP:11060"/>
        <dbReference type="Rhea" id="RHEA-COMP:11061"/>
        <dbReference type="ChEBI" id="CHEBI:15378"/>
        <dbReference type="ChEBI" id="CHEBI:30013"/>
        <dbReference type="ChEBI" id="CHEBI:57692"/>
        <dbReference type="ChEBI" id="CHEBI:74257"/>
        <dbReference type="ChEBI" id="CHEBI:456215"/>
        <dbReference type="EC" id="2.7.1.180"/>
    </reaction>
</comment>
<accession>A0A2N3LHB6</accession>
<evidence type="ECO:0000256" key="1">
    <source>
        <dbReference type="ARBA" id="ARBA00001946"/>
    </source>
</evidence>
<protein>
    <recommendedName>
        <fullName evidence="3">FAD:protein FMN transferase</fullName>
        <ecNumber evidence="2">2.7.1.180</ecNumber>
    </recommendedName>
    <alternativeName>
        <fullName evidence="9">Flavin transferase</fullName>
    </alternativeName>
</protein>
<name>A0A2N3LHB6_9BACI</name>
<comment type="caution">
    <text evidence="11">The sequence shown here is derived from an EMBL/GenBank/DDBJ whole genome shotgun (WGS) entry which is preliminary data.</text>
</comment>
<dbReference type="PANTHER" id="PTHR30040">
    <property type="entry name" value="THIAMINE BIOSYNTHESIS LIPOPROTEIN APBE"/>
    <property type="match status" value="1"/>
</dbReference>
<organism evidence="11 12">
    <name type="scientific">Heyndrickxia camelliae</name>
    <dbReference type="NCBI Taxonomy" id="1707093"/>
    <lineage>
        <taxon>Bacteria</taxon>
        <taxon>Bacillati</taxon>
        <taxon>Bacillota</taxon>
        <taxon>Bacilli</taxon>
        <taxon>Bacillales</taxon>
        <taxon>Bacillaceae</taxon>
        <taxon>Heyndrickxia</taxon>
    </lineage>
</organism>
<keyword evidence="12" id="KW-1185">Reference proteome</keyword>
<evidence type="ECO:0000313" key="12">
    <source>
        <dbReference type="Proteomes" id="UP000233440"/>
    </source>
</evidence>
<dbReference type="RefSeq" id="WP_101355408.1">
    <property type="nucleotide sequence ID" value="NZ_PIQO01000014.1"/>
</dbReference>
<evidence type="ECO:0000256" key="4">
    <source>
        <dbReference type="ARBA" id="ARBA00022630"/>
    </source>
</evidence>
<dbReference type="InterPro" id="IPR003374">
    <property type="entry name" value="ApbE-like_sf"/>
</dbReference>
<dbReference type="OrthoDB" id="9778595at2"/>
<keyword evidence="8" id="KW-0460">Magnesium</keyword>
<dbReference type="EMBL" id="PIQO01000014">
    <property type="protein sequence ID" value="PKR83955.1"/>
    <property type="molecule type" value="Genomic_DNA"/>
</dbReference>
<gene>
    <name evidence="11" type="ORF">CWO92_17020</name>
</gene>
<evidence type="ECO:0000256" key="3">
    <source>
        <dbReference type="ARBA" id="ARBA00016337"/>
    </source>
</evidence>
<keyword evidence="4" id="KW-0285">Flavoprotein</keyword>
<dbReference type="PANTHER" id="PTHR30040:SF2">
    <property type="entry name" value="FAD:PROTEIN FMN TRANSFERASE"/>
    <property type="match status" value="1"/>
</dbReference>
<evidence type="ECO:0000256" key="8">
    <source>
        <dbReference type="ARBA" id="ARBA00022842"/>
    </source>
</evidence>
<dbReference type="GO" id="GO:0046872">
    <property type="term" value="F:metal ion binding"/>
    <property type="evidence" value="ECO:0007669"/>
    <property type="project" value="UniProtKB-KW"/>
</dbReference>
<sequence length="309" mass="34555">MYSFKAMNTTISTYYLNDRTSSQVESWFHFSEDVFSRFLPQSELSQLNRSNGKLFIPSTILFDMLLSANQFYKETEGIFNPFLCEVISELGYDRSFERLNSYLIMEPKTRNPIPIEPLLFDMGMKSVQLTDASIDLGGIAKGWTAQQIAYQLQESGERKGGISAGGDIAVWGDRKEGWDISIAHPFYLDKDLFSLNIYGDAGIATSSTIKRSWQTTSGKSYHHIIDPRSLQSSESDLIQVTILAPDLTTAEVYAKCVIILGWDNGLSWLNQKQPQLGVIGVKSDLSIHLGGSIEDYSPKGVKKVESNIS</sequence>
<evidence type="ECO:0000256" key="7">
    <source>
        <dbReference type="ARBA" id="ARBA00022827"/>
    </source>
</evidence>
<evidence type="ECO:0000256" key="10">
    <source>
        <dbReference type="ARBA" id="ARBA00048540"/>
    </source>
</evidence>
<keyword evidence="6" id="KW-0479">Metal-binding</keyword>
<evidence type="ECO:0000256" key="5">
    <source>
        <dbReference type="ARBA" id="ARBA00022679"/>
    </source>
</evidence>
<dbReference type="Pfam" id="PF02424">
    <property type="entry name" value="ApbE"/>
    <property type="match status" value="1"/>
</dbReference>
<dbReference type="AlphaFoldDB" id="A0A2N3LHB6"/>
<dbReference type="InterPro" id="IPR024932">
    <property type="entry name" value="ApbE"/>
</dbReference>
<dbReference type="Proteomes" id="UP000233440">
    <property type="component" value="Unassembled WGS sequence"/>
</dbReference>
<keyword evidence="7" id="KW-0274">FAD</keyword>
<dbReference type="Gene3D" id="3.10.520.10">
    <property type="entry name" value="ApbE-like domains"/>
    <property type="match status" value="1"/>
</dbReference>
<evidence type="ECO:0000256" key="2">
    <source>
        <dbReference type="ARBA" id="ARBA00011955"/>
    </source>
</evidence>